<proteinExistence type="predicted"/>
<dbReference type="PANTHER" id="PTHR45947:SF3">
    <property type="entry name" value="SULFOQUINOVOSYL TRANSFERASE SQD2"/>
    <property type="match status" value="1"/>
</dbReference>
<feature type="domain" description="Glycosyltransferase subfamily 4-like N-terminal" evidence="4">
    <location>
        <begin position="15"/>
        <end position="178"/>
    </location>
</feature>
<dbReference type="RefSeq" id="WP_344001143.1">
    <property type="nucleotide sequence ID" value="NZ_BAAAGU010000027.1"/>
</dbReference>
<dbReference type="InterPro" id="IPR050194">
    <property type="entry name" value="Glycosyltransferase_grp1"/>
</dbReference>
<comment type="caution">
    <text evidence="5">The sequence shown here is derived from an EMBL/GenBank/DDBJ whole genome shotgun (WGS) entry which is preliminary data.</text>
</comment>
<dbReference type="Gene3D" id="3.40.50.2000">
    <property type="entry name" value="Glycogen Phosphorylase B"/>
    <property type="match status" value="2"/>
</dbReference>
<dbReference type="EMBL" id="BAAAGU010000027">
    <property type="protein sequence ID" value="GAA0649343.1"/>
    <property type="molecule type" value="Genomic_DNA"/>
</dbReference>
<gene>
    <name evidence="5" type="ORF">GCM10009535_29130</name>
</gene>
<evidence type="ECO:0000313" key="5">
    <source>
        <dbReference type="EMBL" id="GAA0649343.1"/>
    </source>
</evidence>
<evidence type="ECO:0000256" key="2">
    <source>
        <dbReference type="ARBA" id="ARBA00022679"/>
    </source>
</evidence>
<keyword evidence="6" id="KW-1185">Reference proteome</keyword>
<protein>
    <submittedName>
        <fullName evidence="5">Glycosyltransferase family 4 protein</fullName>
    </submittedName>
</protein>
<dbReference type="InterPro" id="IPR028098">
    <property type="entry name" value="Glyco_trans_4-like_N"/>
</dbReference>
<keyword evidence="2" id="KW-0808">Transferase</keyword>
<dbReference type="InterPro" id="IPR001296">
    <property type="entry name" value="Glyco_trans_1"/>
</dbReference>
<sequence length="380" mass="41243">MHKTLIVTNDFPPRPGGIQAFLHNMALRLDPDRLVVYASTWKRSREGIAATAAFDAEQPFTVVRDRTTMLLPTPGATRRAVGLLREHGCTSVWFGAAAPLGLMAPALRRAGAERIVATTHGHEAGWAQLPAARQLLRRIGDSTDTITYLGEYTRSRIATALTPEAASRMVQLPPGVDEKTFHPASGGDEIRARLGLTDRPVVVCVSRLVRRKGQDTLIRAMPAILAAEPDTVLLIVGGGPYEKDLRRLARETGVAASVRFTGPVPWEELPAHYGAGDVFAMPCRTRRGGLDVEGLGIVYLEASATGLPVVAGDSGGAPDAVLDGETGWVVRGGDETQTADRIITLLGDAELRRRMGERGRSWVEERWRWDTLAERLKTLL</sequence>
<accession>A0ABP3SPQ7</accession>
<organism evidence="5 6">
    <name type="scientific">Streptomyces thermocarboxydovorans</name>
    <dbReference type="NCBI Taxonomy" id="59298"/>
    <lineage>
        <taxon>Bacteria</taxon>
        <taxon>Bacillati</taxon>
        <taxon>Actinomycetota</taxon>
        <taxon>Actinomycetes</taxon>
        <taxon>Kitasatosporales</taxon>
        <taxon>Streptomycetaceae</taxon>
        <taxon>Streptomyces</taxon>
    </lineage>
</organism>
<dbReference type="Pfam" id="PF00534">
    <property type="entry name" value="Glycos_transf_1"/>
    <property type="match status" value="1"/>
</dbReference>
<evidence type="ECO:0000259" key="4">
    <source>
        <dbReference type="Pfam" id="PF13439"/>
    </source>
</evidence>
<name>A0ABP3SPQ7_9ACTN</name>
<evidence type="ECO:0000259" key="3">
    <source>
        <dbReference type="Pfam" id="PF00534"/>
    </source>
</evidence>
<dbReference type="PANTHER" id="PTHR45947">
    <property type="entry name" value="SULFOQUINOVOSYL TRANSFERASE SQD2"/>
    <property type="match status" value="1"/>
</dbReference>
<reference evidence="6" key="1">
    <citation type="journal article" date="2019" name="Int. J. Syst. Evol. Microbiol.">
        <title>The Global Catalogue of Microorganisms (GCM) 10K type strain sequencing project: providing services to taxonomists for standard genome sequencing and annotation.</title>
        <authorList>
            <consortium name="The Broad Institute Genomics Platform"/>
            <consortium name="The Broad Institute Genome Sequencing Center for Infectious Disease"/>
            <person name="Wu L."/>
            <person name="Ma J."/>
        </authorList>
    </citation>
    <scope>NUCLEOTIDE SEQUENCE [LARGE SCALE GENOMIC DNA]</scope>
    <source>
        <strain evidence="6">JCM 10367</strain>
    </source>
</reference>
<evidence type="ECO:0000256" key="1">
    <source>
        <dbReference type="ARBA" id="ARBA00022676"/>
    </source>
</evidence>
<dbReference type="Proteomes" id="UP001500724">
    <property type="component" value="Unassembled WGS sequence"/>
</dbReference>
<dbReference type="SUPFAM" id="SSF53756">
    <property type="entry name" value="UDP-Glycosyltransferase/glycogen phosphorylase"/>
    <property type="match status" value="1"/>
</dbReference>
<evidence type="ECO:0000313" key="6">
    <source>
        <dbReference type="Proteomes" id="UP001500724"/>
    </source>
</evidence>
<dbReference type="Pfam" id="PF13439">
    <property type="entry name" value="Glyco_transf_4"/>
    <property type="match status" value="1"/>
</dbReference>
<feature type="domain" description="Glycosyl transferase family 1" evidence="3">
    <location>
        <begin position="189"/>
        <end position="362"/>
    </location>
</feature>
<keyword evidence="1" id="KW-0328">Glycosyltransferase</keyword>
<dbReference type="CDD" id="cd03801">
    <property type="entry name" value="GT4_PimA-like"/>
    <property type="match status" value="1"/>
</dbReference>